<dbReference type="PANTHER" id="PTHR11070">
    <property type="entry name" value="UVRD / RECB / PCRA DNA HELICASE FAMILY MEMBER"/>
    <property type="match status" value="1"/>
</dbReference>
<name>A0ABW7EAD2_STRRO</name>
<dbReference type="SUPFAM" id="SSF52540">
    <property type="entry name" value="P-loop containing nucleoside triphosphate hydrolases"/>
    <property type="match status" value="1"/>
</dbReference>
<dbReference type="EMBL" id="JBIENY010000473">
    <property type="protein sequence ID" value="MFG6300122.1"/>
    <property type="molecule type" value="Genomic_DNA"/>
</dbReference>
<reference evidence="1 2" key="1">
    <citation type="submission" date="2024-10" db="EMBL/GenBank/DDBJ databases">
        <title>Draft genome assembly of a novel steroid transforming actinomycete isolated from African clawed frog Xenopus laevis.</title>
        <authorList>
            <person name="Bragin E."/>
            <person name="Kollerov V."/>
            <person name="Donova M.V."/>
        </authorList>
    </citation>
    <scope>NUCLEOTIDE SEQUENCE [LARGE SCALE GENOMIC DNA]</scope>
    <source>
        <strain evidence="1 2">MTOC-St3</strain>
    </source>
</reference>
<proteinExistence type="predicted"/>
<dbReference type="InterPro" id="IPR000212">
    <property type="entry name" value="DNA_helicase_UvrD/REP"/>
</dbReference>
<dbReference type="PANTHER" id="PTHR11070:SF2">
    <property type="entry name" value="ATP-DEPENDENT DNA HELICASE SRS2"/>
    <property type="match status" value="1"/>
</dbReference>
<dbReference type="RefSeq" id="WP_046248411.1">
    <property type="nucleotide sequence ID" value="NZ_JBHVKZ010000020.1"/>
</dbReference>
<dbReference type="Gene3D" id="3.40.50.300">
    <property type="entry name" value="P-loop containing nucleotide triphosphate hydrolases"/>
    <property type="match status" value="2"/>
</dbReference>
<dbReference type="Proteomes" id="UP001605990">
    <property type="component" value="Unassembled WGS sequence"/>
</dbReference>
<keyword evidence="2" id="KW-1185">Reference proteome</keyword>
<evidence type="ECO:0000313" key="1">
    <source>
        <dbReference type="EMBL" id="MFG6300122.1"/>
    </source>
</evidence>
<evidence type="ECO:0000313" key="2">
    <source>
        <dbReference type="Proteomes" id="UP001605990"/>
    </source>
</evidence>
<protein>
    <submittedName>
        <fullName evidence="1">AAA family ATPase</fullName>
    </submittedName>
</protein>
<comment type="caution">
    <text evidence="1">The sequence shown here is derived from an EMBL/GenBank/DDBJ whole genome shotgun (WGS) entry which is preliminary data.</text>
</comment>
<dbReference type="Pfam" id="PF13604">
    <property type="entry name" value="AAA_30"/>
    <property type="match status" value="1"/>
</dbReference>
<gene>
    <name evidence="1" type="ORF">ACGU38_32825</name>
</gene>
<organism evidence="1 2">
    <name type="scientific">Streptomyces rochei</name>
    <name type="common">Streptomyces parvullus</name>
    <dbReference type="NCBI Taxonomy" id="1928"/>
    <lineage>
        <taxon>Bacteria</taxon>
        <taxon>Bacillati</taxon>
        <taxon>Actinomycetota</taxon>
        <taxon>Actinomycetes</taxon>
        <taxon>Kitasatosporales</taxon>
        <taxon>Streptomycetaceae</taxon>
        <taxon>Streptomyces</taxon>
        <taxon>Streptomyces rochei group</taxon>
    </lineage>
</organism>
<sequence>MTLTYLDLSEEQQDLLRDLSFDGHHLVTGPPGSGKSVLAAQRAALLALTGARVHLLTRSNLLRQTLAVHGGVEVGTVHAWIHAWHRARTGEPAPRAAENWFDWPELFTLAAVDERTEPSALVVDEGQDLPQPFYRLCRLLGVSVTVFADECQRITDTQSTLDEISAALGDCARHQLTRQHRTTRPIAALAARFHTGGTAPVLPARTGPAPRLRRYADQRALVSQLVGHAERHPQHTIGVILRTTRQQLSLYEHLERTAPRLRSQVYVGAAAEGRHRTLDLRRPGIRVISRASAKGLEFDSVFVPDVHTDSGDPGAAALRMTYYVLLTRAREEVHLGYEGDREPPPVAGIPDDLLLRAV</sequence>
<dbReference type="InterPro" id="IPR027417">
    <property type="entry name" value="P-loop_NTPase"/>
</dbReference>
<accession>A0ABW7EAD2</accession>